<feature type="compositionally biased region" description="Acidic residues" evidence="3">
    <location>
        <begin position="779"/>
        <end position="791"/>
    </location>
</feature>
<comment type="caution">
    <text evidence="4">The sequence shown here is derived from an EMBL/GenBank/DDBJ whole genome shotgun (WGS) entry which is preliminary data.</text>
</comment>
<feature type="compositionally biased region" description="Basic and acidic residues" evidence="3">
    <location>
        <begin position="587"/>
        <end position="597"/>
    </location>
</feature>
<keyword evidence="1 2" id="KW-0175">Coiled coil</keyword>
<proteinExistence type="predicted"/>
<evidence type="ECO:0000256" key="2">
    <source>
        <dbReference type="SAM" id="Coils"/>
    </source>
</evidence>
<name>A0A9P1CPF6_9DINO</name>
<feature type="compositionally biased region" description="Basic and acidic residues" evidence="3">
    <location>
        <begin position="731"/>
        <end position="745"/>
    </location>
</feature>
<feature type="compositionally biased region" description="Basic and acidic residues" evidence="3">
    <location>
        <begin position="818"/>
        <end position="840"/>
    </location>
</feature>
<dbReference type="EMBL" id="CAMXCT030002035">
    <property type="protein sequence ID" value="CAL4782437.1"/>
    <property type="molecule type" value="Genomic_DNA"/>
</dbReference>
<feature type="compositionally biased region" description="Pro residues" evidence="3">
    <location>
        <begin position="752"/>
        <end position="761"/>
    </location>
</feature>
<dbReference type="AlphaFoldDB" id="A0A9P1CPF6"/>
<feature type="compositionally biased region" description="Basic and acidic residues" evidence="3">
    <location>
        <begin position="686"/>
        <end position="700"/>
    </location>
</feature>
<dbReference type="PANTHER" id="PTHR32083">
    <property type="entry name" value="CILIA AND FLAGELLA-ASSOCIATED PROTEIN 58-RELATED"/>
    <property type="match status" value="1"/>
</dbReference>
<feature type="compositionally biased region" description="Pro residues" evidence="3">
    <location>
        <begin position="612"/>
        <end position="625"/>
    </location>
</feature>
<keyword evidence="6" id="KW-1185">Reference proteome</keyword>
<dbReference type="Proteomes" id="UP001152797">
    <property type="component" value="Unassembled WGS sequence"/>
</dbReference>
<dbReference type="PANTHER" id="PTHR32083:SF34">
    <property type="entry name" value="COILED-COIL DOMAIN-CONTAINING PROTEIN 146"/>
    <property type="match status" value="1"/>
</dbReference>
<gene>
    <name evidence="4" type="ORF">C1SCF055_LOCUS21722</name>
</gene>
<organism evidence="4">
    <name type="scientific">Cladocopium goreaui</name>
    <dbReference type="NCBI Taxonomy" id="2562237"/>
    <lineage>
        <taxon>Eukaryota</taxon>
        <taxon>Sar</taxon>
        <taxon>Alveolata</taxon>
        <taxon>Dinophyceae</taxon>
        <taxon>Suessiales</taxon>
        <taxon>Symbiodiniaceae</taxon>
        <taxon>Cladocopium</taxon>
    </lineage>
</organism>
<feature type="compositionally biased region" description="Basic and acidic residues" evidence="3">
    <location>
        <begin position="644"/>
        <end position="655"/>
    </location>
</feature>
<evidence type="ECO:0000256" key="1">
    <source>
        <dbReference type="ARBA" id="ARBA00023054"/>
    </source>
</evidence>
<evidence type="ECO:0000313" key="5">
    <source>
        <dbReference type="EMBL" id="CAL4782437.1"/>
    </source>
</evidence>
<dbReference type="EMBL" id="CAMXCT020002035">
    <property type="protein sequence ID" value="CAL1148500.1"/>
    <property type="molecule type" value="Genomic_DNA"/>
</dbReference>
<dbReference type="EMBL" id="CAMXCT010002035">
    <property type="protein sequence ID" value="CAI3995125.1"/>
    <property type="molecule type" value="Genomic_DNA"/>
</dbReference>
<protein>
    <submittedName>
        <fullName evidence="5">Cilia- and flagella-associated protein 58 central coiled coil domain-containing protein</fullName>
    </submittedName>
</protein>
<accession>A0A9P1CPF6</accession>
<keyword evidence="5" id="KW-0966">Cell projection</keyword>
<feature type="region of interest" description="Disordered" evidence="3">
    <location>
        <begin position="582"/>
        <end position="840"/>
    </location>
</feature>
<dbReference type="OrthoDB" id="10262929at2759"/>
<sequence length="840" mass="93928">MEQVHSSFSKSCSDQLQNEKTRISGKGVALNEQVEQFVIEIDKLNAIITSIEKEMVGSGATGWAFHNGRAVEMRNFTGTQLIDRNDELCILWEKANIQMYVLNIAIPWLKQQEKLLKKGEVHRQLKVVRGKIPEVKPLADEVVNLREQVSNVRKHSEDLSRELENPKSSLRKWRRLGGEDLDQETLRVKILDLQERLNDKKEALLEKELILEEAGPSIMGMLTLAGIRGPWMEDKVPWISRRRSLLAHGPMALAVAGDHPLYRKNGSILEPTSCDWSERPMTAEGESHESHLGDELRKLLEEADAQWTLLEHRLDQVQEETLQQHAEELQKRFGLQPSDLTEGSFWCKVRGRVHSVLLCPVVREMRQQVWPADSGRHSDEGEAPLLGIPVDDLLDRWELEVEPLLGEAALQDARLARRAKRKAQRGSTREAMQALLPATIKDVQFQEIFFSMRSTTTTSSGHQVKAAKASPPVNSDAYEPQNQHLLVTPKQERVFGFGECVCERNKLKFPPKNLKPCECRGGECKCEAGKYLPPFARRGKVCMCRSVRGAIYNREVYDALEKRGGAVWERFESAKKAVDRNMGSHIFGKEDAKEETKPIGSIGQPPTDTFPKTPPKTPTGTPPKTPTETPRKTPETPAGTATDKALEERKEDAKGISKTPTGTPPKTPTETPRKTPETPAGTATDKALEALEERKEDAKGISKTPTGTPPKTPTEMPRKTPETPAGTATDKALEALEERKEDAKGSSKTVPRTPPGTPPKTPTETPRKLPPTRTVTELVPEEIEEDFEEDPSSPINIPAKTHPKTPTETPTRKTPKTPTEKVLEKQENAKEETSKDATRQ</sequence>
<evidence type="ECO:0000256" key="3">
    <source>
        <dbReference type="SAM" id="MobiDB-lite"/>
    </source>
</evidence>
<keyword evidence="5" id="KW-0969">Cilium</keyword>
<evidence type="ECO:0000313" key="4">
    <source>
        <dbReference type="EMBL" id="CAI3995125.1"/>
    </source>
</evidence>
<reference evidence="5 6" key="2">
    <citation type="submission" date="2024-05" db="EMBL/GenBank/DDBJ databases">
        <authorList>
            <person name="Chen Y."/>
            <person name="Shah S."/>
            <person name="Dougan E. K."/>
            <person name="Thang M."/>
            <person name="Chan C."/>
        </authorList>
    </citation>
    <scope>NUCLEOTIDE SEQUENCE [LARGE SCALE GENOMIC DNA]</scope>
</reference>
<dbReference type="GO" id="GO:0005856">
    <property type="term" value="C:cytoskeleton"/>
    <property type="evidence" value="ECO:0007669"/>
    <property type="project" value="TreeGrafter"/>
</dbReference>
<evidence type="ECO:0000313" key="6">
    <source>
        <dbReference type="Proteomes" id="UP001152797"/>
    </source>
</evidence>
<reference evidence="4" key="1">
    <citation type="submission" date="2022-10" db="EMBL/GenBank/DDBJ databases">
        <authorList>
            <person name="Chen Y."/>
            <person name="Dougan E. K."/>
            <person name="Chan C."/>
            <person name="Rhodes N."/>
            <person name="Thang M."/>
        </authorList>
    </citation>
    <scope>NUCLEOTIDE SEQUENCE</scope>
</reference>
<keyword evidence="5" id="KW-0282">Flagellum</keyword>
<feature type="coiled-coil region" evidence="2">
    <location>
        <begin position="142"/>
        <end position="203"/>
    </location>
</feature>